<evidence type="ECO:0000256" key="1">
    <source>
        <dbReference type="SAM" id="MobiDB-lite"/>
    </source>
</evidence>
<dbReference type="RefSeq" id="WP_146851912.1">
    <property type="nucleotide sequence ID" value="NZ_BKAG01000026.1"/>
</dbReference>
<keyword evidence="4" id="KW-1185">Reference proteome</keyword>
<sequence>MTFSTLKKRTARLVLGGLFLAFATGLQAQQRVVGRTIYHKDKSRTESVSNPEVREMTETTYTPEGVATVKKVFLLNEKGEPLQGNVYDGRGNLVAVVKCSYDEMGRRKEDRLMNLQGEAFQIVMHEYGSDGKALQPKVVNLNVANMPTVKPAAIDFTQQSTPPGAAPAQPATANPDARFAPQMVPSADAGLGTAPVKAPEPEKPKPNFFKRLFQKKEK</sequence>
<evidence type="ECO:0000313" key="3">
    <source>
        <dbReference type="EMBL" id="GEP44198.1"/>
    </source>
</evidence>
<dbReference type="EMBL" id="BKAG01000026">
    <property type="protein sequence ID" value="GEP44198.1"/>
    <property type="molecule type" value="Genomic_DNA"/>
</dbReference>
<gene>
    <name evidence="3" type="ORF">BGE01nite_34890</name>
</gene>
<feature type="signal peptide" evidence="2">
    <location>
        <begin position="1"/>
        <end position="28"/>
    </location>
</feature>
<feature type="compositionally biased region" description="Low complexity" evidence="1">
    <location>
        <begin position="157"/>
        <end position="175"/>
    </location>
</feature>
<evidence type="ECO:0000313" key="4">
    <source>
        <dbReference type="Proteomes" id="UP000321577"/>
    </source>
</evidence>
<reference evidence="3 4" key="1">
    <citation type="submission" date="2019-07" db="EMBL/GenBank/DDBJ databases">
        <title>Whole genome shotgun sequence of Brevifollis gellanilyticus NBRC 108608.</title>
        <authorList>
            <person name="Hosoyama A."/>
            <person name="Uohara A."/>
            <person name="Ohji S."/>
            <person name="Ichikawa N."/>
        </authorList>
    </citation>
    <scope>NUCLEOTIDE SEQUENCE [LARGE SCALE GENOMIC DNA]</scope>
    <source>
        <strain evidence="3 4">NBRC 108608</strain>
    </source>
</reference>
<evidence type="ECO:0000256" key="2">
    <source>
        <dbReference type="SAM" id="SignalP"/>
    </source>
</evidence>
<dbReference type="AlphaFoldDB" id="A0A512MBT2"/>
<name>A0A512MBT2_9BACT</name>
<dbReference type="Proteomes" id="UP000321577">
    <property type="component" value="Unassembled WGS sequence"/>
</dbReference>
<feature type="chain" id="PRO_5022035235" evidence="2">
    <location>
        <begin position="29"/>
        <end position="218"/>
    </location>
</feature>
<keyword evidence="2" id="KW-0732">Signal</keyword>
<protein>
    <submittedName>
        <fullName evidence="3">Uncharacterized protein</fullName>
    </submittedName>
</protein>
<organism evidence="3 4">
    <name type="scientific">Brevifollis gellanilyticus</name>
    <dbReference type="NCBI Taxonomy" id="748831"/>
    <lineage>
        <taxon>Bacteria</taxon>
        <taxon>Pseudomonadati</taxon>
        <taxon>Verrucomicrobiota</taxon>
        <taxon>Verrucomicrobiia</taxon>
        <taxon>Verrucomicrobiales</taxon>
        <taxon>Verrucomicrobiaceae</taxon>
    </lineage>
</organism>
<feature type="region of interest" description="Disordered" evidence="1">
    <location>
        <begin position="157"/>
        <end position="218"/>
    </location>
</feature>
<comment type="caution">
    <text evidence="3">The sequence shown here is derived from an EMBL/GenBank/DDBJ whole genome shotgun (WGS) entry which is preliminary data.</text>
</comment>
<proteinExistence type="predicted"/>
<dbReference type="OrthoDB" id="189579at2"/>
<accession>A0A512MBT2</accession>